<comment type="caution">
    <text evidence="1">The sequence shown here is derived from an EMBL/GenBank/DDBJ whole genome shotgun (WGS) entry which is preliminary data.</text>
</comment>
<protein>
    <submittedName>
        <fullName evidence="1">Uncharacterized protein</fullName>
    </submittedName>
</protein>
<dbReference type="RefSeq" id="WP_188039107.1">
    <property type="nucleotide sequence ID" value="NZ_JACVHF010000003.1"/>
</dbReference>
<keyword evidence="2" id="KW-1185">Reference proteome</keyword>
<dbReference type="EMBL" id="JACVHF010000003">
    <property type="protein sequence ID" value="MBC9783989.1"/>
    <property type="molecule type" value="Genomic_DNA"/>
</dbReference>
<accession>A0ABR7SZM1</accession>
<evidence type="ECO:0000313" key="2">
    <source>
        <dbReference type="Proteomes" id="UP000617402"/>
    </source>
</evidence>
<reference evidence="1 2" key="1">
    <citation type="submission" date="2020-07" db="EMBL/GenBank/DDBJ databases">
        <title>Draft whole-genome sequence of Heliobacterium chlorum DSM 3682, type strain.</title>
        <authorList>
            <person name="Kyndt J.A."/>
            <person name="Meyer T.E."/>
            <person name="Imhoff J.F."/>
        </authorList>
    </citation>
    <scope>NUCLEOTIDE SEQUENCE [LARGE SCALE GENOMIC DNA]</scope>
    <source>
        <strain evidence="1 2">DSM 3682</strain>
    </source>
</reference>
<name>A0ABR7SZM1_HELCL</name>
<evidence type="ECO:0000313" key="1">
    <source>
        <dbReference type="EMBL" id="MBC9783989.1"/>
    </source>
</evidence>
<dbReference type="Proteomes" id="UP000617402">
    <property type="component" value="Unassembled WGS sequence"/>
</dbReference>
<organism evidence="1 2">
    <name type="scientific">Heliobacterium chlorum</name>
    <dbReference type="NCBI Taxonomy" id="2698"/>
    <lineage>
        <taxon>Bacteria</taxon>
        <taxon>Bacillati</taxon>
        <taxon>Bacillota</taxon>
        <taxon>Clostridia</taxon>
        <taxon>Eubacteriales</taxon>
        <taxon>Heliobacteriaceae</taxon>
        <taxon>Heliobacterium</taxon>
    </lineage>
</organism>
<gene>
    <name evidence="1" type="ORF">H1S01_05620</name>
</gene>
<sequence>MITEQIDLLFSIDPDAKEYIVERGAIVHIGVAGPNLTKTVAKVVPIVDIGIPRGATTKYLEHRQDGITIYLSKNLAVKGPIRIFLDTLWRLKKLSVEMKLN</sequence>
<dbReference type="InterPro" id="IPR049744">
    <property type="entry name" value="CC/Se_fam"/>
</dbReference>
<proteinExistence type="predicted"/>
<dbReference type="NCBIfam" id="NF041239">
    <property type="entry name" value="Moor_selen_rel"/>
    <property type="match status" value="1"/>
</dbReference>